<evidence type="ECO:0000313" key="1">
    <source>
        <dbReference type="EMBL" id="SUK96785.1"/>
    </source>
</evidence>
<dbReference type="EMBL" id="UHAQ01000004">
    <property type="protein sequence ID" value="SUK96785.1"/>
    <property type="molecule type" value="Genomic_DNA"/>
</dbReference>
<dbReference type="AlphaFoldDB" id="A0A380E3L2"/>
<accession>A0A380E3L2</accession>
<keyword evidence="1" id="KW-0547">Nucleotide-binding</keyword>
<evidence type="ECO:0000313" key="2">
    <source>
        <dbReference type="Proteomes" id="UP000254502"/>
    </source>
</evidence>
<protein>
    <submittedName>
        <fullName evidence="1">ATP-dependent DNA helicase UvrD/PcrA</fullName>
        <ecNumber evidence="1">3.6.4.12</ecNumber>
    </submittedName>
</protein>
<dbReference type="GO" id="GO:0016787">
    <property type="term" value="F:hydrolase activity"/>
    <property type="evidence" value="ECO:0007669"/>
    <property type="project" value="UniProtKB-KW"/>
</dbReference>
<proteinExistence type="predicted"/>
<gene>
    <name evidence="1" type="primary">pcrA_2</name>
    <name evidence="1" type="ORF">NCTC5664_04086</name>
</gene>
<dbReference type="Proteomes" id="UP000254502">
    <property type="component" value="Unassembled WGS sequence"/>
</dbReference>
<dbReference type="EC" id="3.6.4.12" evidence="1"/>
<keyword evidence="1" id="KW-0347">Helicase</keyword>
<keyword evidence="1" id="KW-0067">ATP-binding</keyword>
<name>A0A380E3L2_STAAU</name>
<reference evidence="1 2" key="1">
    <citation type="submission" date="2018-06" db="EMBL/GenBank/DDBJ databases">
        <authorList>
            <consortium name="Pathogen Informatics"/>
            <person name="Doyle S."/>
        </authorList>
    </citation>
    <scope>NUCLEOTIDE SEQUENCE [LARGE SCALE GENOMIC DNA]</scope>
    <source>
        <strain evidence="1 2">NCTC5664</strain>
    </source>
</reference>
<organism evidence="1 2">
    <name type="scientific">Staphylococcus aureus</name>
    <dbReference type="NCBI Taxonomy" id="1280"/>
    <lineage>
        <taxon>Bacteria</taxon>
        <taxon>Bacillati</taxon>
        <taxon>Bacillota</taxon>
        <taxon>Bacilli</taxon>
        <taxon>Bacillales</taxon>
        <taxon>Staphylococcaceae</taxon>
        <taxon>Staphylococcus</taxon>
    </lineage>
</organism>
<dbReference type="Pfam" id="PF21196">
    <property type="entry name" value="PcrA_UvrD_tudor"/>
    <property type="match status" value="1"/>
</dbReference>
<sequence length="38" mass="4288">MVSNVNEKNGSIELDIIFKSQGPKRLLAQFAPIEKKED</sequence>
<keyword evidence="1" id="KW-0378">Hydrolase</keyword>
<dbReference type="GO" id="GO:0003678">
    <property type="term" value="F:DNA helicase activity"/>
    <property type="evidence" value="ECO:0007669"/>
    <property type="project" value="UniProtKB-EC"/>
</dbReference>